<evidence type="ECO:0000259" key="3">
    <source>
        <dbReference type="Pfam" id="PF05175"/>
    </source>
</evidence>
<dbReference type="InterPro" id="IPR029063">
    <property type="entry name" value="SAM-dependent_MTases_sf"/>
</dbReference>
<gene>
    <name evidence="4" type="ordered locus">Vdis_1525</name>
</gene>
<protein>
    <submittedName>
        <fullName evidence="4">Methyltransferase small</fullName>
    </submittedName>
</protein>
<dbReference type="PANTHER" id="PTHR47816">
    <property type="entry name" value="RIBOSOMAL RNA SMALL SUBUNIT METHYLTRANSFERASE C"/>
    <property type="match status" value="1"/>
</dbReference>
<dbReference type="KEGG" id="vdi:Vdis_1525"/>
<dbReference type="AlphaFoldDB" id="E1QTB7"/>
<accession>E1QTB7</accession>
<name>E1QTB7_VULDI</name>
<dbReference type="GO" id="GO:0008757">
    <property type="term" value="F:S-adenosylmethionine-dependent methyltransferase activity"/>
    <property type="evidence" value="ECO:0007669"/>
    <property type="project" value="InterPro"/>
</dbReference>
<dbReference type="eggNOG" id="arCOG00110">
    <property type="taxonomic scope" value="Archaea"/>
</dbReference>
<dbReference type="STRING" id="572478.Vdis_1525"/>
<dbReference type="GO" id="GO:0032259">
    <property type="term" value="P:methylation"/>
    <property type="evidence" value="ECO:0007669"/>
    <property type="project" value="UniProtKB-KW"/>
</dbReference>
<dbReference type="InterPro" id="IPR007848">
    <property type="entry name" value="Small_mtfrase_dom"/>
</dbReference>
<dbReference type="Pfam" id="PF05175">
    <property type="entry name" value="MTS"/>
    <property type="match status" value="1"/>
</dbReference>
<dbReference type="Proteomes" id="UP000006681">
    <property type="component" value="Chromosome"/>
</dbReference>
<evidence type="ECO:0000256" key="2">
    <source>
        <dbReference type="ARBA" id="ARBA00022679"/>
    </source>
</evidence>
<dbReference type="GeneID" id="9752462"/>
<dbReference type="RefSeq" id="WP_013336635.1">
    <property type="nucleotide sequence ID" value="NC_014537.1"/>
</dbReference>
<keyword evidence="5" id="KW-1185">Reference proteome</keyword>
<reference evidence="5" key="2">
    <citation type="journal article" date="2010" name="Stand. Genomic Sci.">
        <title>Complete genome sequence of Vulcanisaeta distributa type strain (IC-017T).</title>
        <authorList>
            <person name="Mavromatis K."/>
            <person name="Sikorski J."/>
            <person name="Pabst E."/>
            <person name="Teshima H."/>
            <person name="Lapidus A."/>
            <person name="Lucas S."/>
            <person name="Nolan M."/>
            <person name="Glavina Del Rio T."/>
            <person name="Cheng J."/>
            <person name="Bruce D."/>
            <person name="Goodwin L."/>
            <person name="Pitluck S."/>
            <person name="Liolios K."/>
            <person name="Ivanova N."/>
            <person name="Mikhailova N."/>
            <person name="Pati A."/>
            <person name="Chen A."/>
            <person name="Palaniappan K."/>
            <person name="Land M."/>
            <person name="Hauser L."/>
            <person name="Chang Y."/>
            <person name="Jeffries C."/>
            <person name="Rohde M."/>
            <person name="Spring S."/>
            <person name="Goker M."/>
            <person name="Wirth R."/>
            <person name="Woyke T."/>
            <person name="Bristow J."/>
            <person name="Eisen J."/>
            <person name="Markowitz V."/>
            <person name="Hugenholtz P."/>
            <person name="Klenk H."/>
            <person name="Kyrpides N."/>
        </authorList>
    </citation>
    <scope>NUCLEOTIDE SEQUENCE [LARGE SCALE GENOMIC DNA]</scope>
    <source>
        <strain evidence="5">DSM 14429 / JCM 11212 / NBRC 100878 / IC-017</strain>
    </source>
</reference>
<organism evidence="4 5">
    <name type="scientific">Vulcanisaeta distributa (strain DSM 14429 / JCM 11212 / NBRC 100878 / IC-017)</name>
    <dbReference type="NCBI Taxonomy" id="572478"/>
    <lineage>
        <taxon>Archaea</taxon>
        <taxon>Thermoproteota</taxon>
        <taxon>Thermoprotei</taxon>
        <taxon>Thermoproteales</taxon>
        <taxon>Thermoproteaceae</taxon>
        <taxon>Vulcanisaeta</taxon>
    </lineage>
</organism>
<dbReference type="CDD" id="cd02440">
    <property type="entry name" value="AdoMet_MTases"/>
    <property type="match status" value="1"/>
</dbReference>
<evidence type="ECO:0000313" key="4">
    <source>
        <dbReference type="EMBL" id="ADN50910.1"/>
    </source>
</evidence>
<feature type="domain" description="Methyltransferase small" evidence="3">
    <location>
        <begin position="27"/>
        <end position="190"/>
    </location>
</feature>
<dbReference type="PRINTS" id="PR00507">
    <property type="entry name" value="N12N6MTFRASE"/>
</dbReference>
<sequence>MHYYDREPVFKEMRVRRIHTVIRGFPLTFVLAPGVFSSEDVDAGTRLLAENMVIMNDWDILDMGCGYGVLGIVAAKLAPRGRVVMVDINKLAVKLAAINIKINRVSNAEVRLSDLYNAVQGEKFNTIISNPPITAGLDLNRRLIIEAKNHLKPGGLLQIVVPKKLRSRFEEILYGNYDIVERLAKSGNYIAYVAKVMG</sequence>
<dbReference type="SUPFAM" id="SSF53335">
    <property type="entry name" value="S-adenosyl-L-methionine-dependent methyltransferases"/>
    <property type="match status" value="1"/>
</dbReference>
<dbReference type="PANTHER" id="PTHR47816:SF4">
    <property type="entry name" value="RIBOSOMAL RNA SMALL SUBUNIT METHYLTRANSFERASE C"/>
    <property type="match status" value="1"/>
</dbReference>
<evidence type="ECO:0000256" key="1">
    <source>
        <dbReference type="ARBA" id="ARBA00022603"/>
    </source>
</evidence>
<dbReference type="EMBL" id="CP002100">
    <property type="protein sequence ID" value="ADN50910.1"/>
    <property type="molecule type" value="Genomic_DNA"/>
</dbReference>
<proteinExistence type="predicted"/>
<evidence type="ECO:0000313" key="5">
    <source>
        <dbReference type="Proteomes" id="UP000006681"/>
    </source>
</evidence>
<dbReference type="HOGENOM" id="CLU_018398_7_2_2"/>
<dbReference type="InterPro" id="IPR046977">
    <property type="entry name" value="RsmC/RlmG"/>
</dbReference>
<keyword evidence="2 4" id="KW-0808">Transferase</keyword>
<dbReference type="Gene3D" id="3.40.50.150">
    <property type="entry name" value="Vaccinia Virus protein VP39"/>
    <property type="match status" value="1"/>
</dbReference>
<keyword evidence="1 4" id="KW-0489">Methyltransferase</keyword>
<reference evidence="4 5" key="1">
    <citation type="journal article" date="2010" name="Stand. Genomic Sci.">
        <title>Complete genome sequence of Vulcanisaeta distributa type strain (IC-017).</title>
        <authorList>
            <person name="Mavromatis K."/>
            <person name="Sikorski J."/>
            <person name="Pabst E."/>
            <person name="Teshima H."/>
            <person name="Lapidus A."/>
            <person name="Lucas S."/>
            <person name="Nolan M."/>
            <person name="Glavina Del Rio T."/>
            <person name="Cheng J.F."/>
            <person name="Bruce D."/>
            <person name="Goodwin L."/>
            <person name="Pitluck S."/>
            <person name="Liolios K."/>
            <person name="Ivanova N."/>
            <person name="Mikhailova N."/>
            <person name="Pati A."/>
            <person name="Chen A."/>
            <person name="Palaniappan K."/>
            <person name="Land M."/>
            <person name="Hauser L."/>
            <person name="Chang Y.J."/>
            <person name="Jeffries C.D."/>
            <person name="Rohde M."/>
            <person name="Spring S."/>
            <person name="Goker M."/>
            <person name="Wirth R."/>
            <person name="Woyke T."/>
            <person name="Bristow J."/>
            <person name="Eisen J.A."/>
            <person name="Markowitz V."/>
            <person name="Hugenholtz P."/>
            <person name="Klenk H.P."/>
            <person name="Kyrpides N.C."/>
        </authorList>
    </citation>
    <scope>NUCLEOTIDE SEQUENCE [LARGE SCALE GENOMIC DNA]</scope>
    <source>
        <strain evidence="5">DSM 14429 / JCM 11212 / NBRC 100878 / IC-017</strain>
    </source>
</reference>
<dbReference type="OrthoDB" id="4668at2157"/>